<keyword evidence="2 4" id="KW-0238">DNA-binding</keyword>
<keyword evidence="3" id="KW-0233">DNA recombination</keyword>
<dbReference type="GO" id="GO:0006310">
    <property type="term" value="P:DNA recombination"/>
    <property type="evidence" value="ECO:0007669"/>
    <property type="project" value="UniProtKB-KW"/>
</dbReference>
<dbReference type="InterPro" id="IPR002104">
    <property type="entry name" value="Integrase_catalytic"/>
</dbReference>
<dbReference type="InterPro" id="IPR013762">
    <property type="entry name" value="Integrase-like_cat_sf"/>
</dbReference>
<name>A0A6H1UBW1_9GAMM</name>
<dbReference type="Gene3D" id="1.10.443.10">
    <property type="entry name" value="Intergrase catalytic core"/>
    <property type="match status" value="1"/>
</dbReference>
<feature type="domain" description="Tyr recombinase" evidence="5">
    <location>
        <begin position="152"/>
        <end position="349"/>
    </location>
</feature>
<gene>
    <name evidence="7" type="ORF">HER31_06675</name>
</gene>
<evidence type="ECO:0000313" key="8">
    <source>
        <dbReference type="Proteomes" id="UP000501602"/>
    </source>
</evidence>
<dbReference type="InterPro" id="IPR052925">
    <property type="entry name" value="Phage_Integrase-like_Recomb"/>
</dbReference>
<dbReference type="PANTHER" id="PTHR34605">
    <property type="entry name" value="PHAGE_INTEGRASE DOMAIN-CONTAINING PROTEIN"/>
    <property type="match status" value="1"/>
</dbReference>
<organism evidence="7 8">
    <name type="scientific">Ferrimonas lipolytica</name>
    <dbReference type="NCBI Taxonomy" id="2724191"/>
    <lineage>
        <taxon>Bacteria</taxon>
        <taxon>Pseudomonadati</taxon>
        <taxon>Pseudomonadota</taxon>
        <taxon>Gammaproteobacteria</taxon>
        <taxon>Alteromonadales</taxon>
        <taxon>Ferrimonadaceae</taxon>
        <taxon>Ferrimonas</taxon>
    </lineage>
</organism>
<dbReference type="Pfam" id="PF00589">
    <property type="entry name" value="Phage_integrase"/>
    <property type="match status" value="1"/>
</dbReference>
<evidence type="ECO:0000256" key="2">
    <source>
        <dbReference type="ARBA" id="ARBA00023125"/>
    </source>
</evidence>
<dbReference type="PANTHER" id="PTHR34605:SF4">
    <property type="entry name" value="DNA ADENINE METHYLTRANSFERASE"/>
    <property type="match status" value="1"/>
</dbReference>
<dbReference type="AlphaFoldDB" id="A0A6H1UBW1"/>
<dbReference type="SUPFAM" id="SSF47823">
    <property type="entry name" value="lambda integrase-like, N-terminal domain"/>
    <property type="match status" value="1"/>
</dbReference>
<dbReference type="RefSeq" id="WP_168659839.1">
    <property type="nucleotide sequence ID" value="NZ_CP051180.1"/>
</dbReference>
<dbReference type="InterPro" id="IPR044068">
    <property type="entry name" value="CB"/>
</dbReference>
<evidence type="ECO:0000259" key="5">
    <source>
        <dbReference type="PROSITE" id="PS51898"/>
    </source>
</evidence>
<dbReference type="KEGG" id="fes:HER31_06675"/>
<reference evidence="7 8" key="1">
    <citation type="submission" date="2020-04" db="EMBL/GenBank/DDBJ databases">
        <title>Ferrimonas sp. S7 isolated from sea water.</title>
        <authorList>
            <person name="Bae S.S."/>
            <person name="Baek K."/>
        </authorList>
    </citation>
    <scope>NUCLEOTIDE SEQUENCE [LARGE SCALE GENOMIC DNA]</scope>
    <source>
        <strain evidence="7 8">S7</strain>
    </source>
</reference>
<evidence type="ECO:0000256" key="1">
    <source>
        <dbReference type="ARBA" id="ARBA00022908"/>
    </source>
</evidence>
<evidence type="ECO:0000313" key="7">
    <source>
        <dbReference type="EMBL" id="QIZ76577.1"/>
    </source>
</evidence>
<dbReference type="InterPro" id="IPR011010">
    <property type="entry name" value="DNA_brk_join_enz"/>
</dbReference>
<evidence type="ECO:0000256" key="4">
    <source>
        <dbReference type="PROSITE-ProRule" id="PRU01248"/>
    </source>
</evidence>
<dbReference type="GO" id="GO:0003677">
    <property type="term" value="F:DNA binding"/>
    <property type="evidence" value="ECO:0007669"/>
    <property type="project" value="UniProtKB-UniRule"/>
</dbReference>
<evidence type="ECO:0000259" key="6">
    <source>
        <dbReference type="PROSITE" id="PS51900"/>
    </source>
</evidence>
<sequence length="349" mass="38656">MFPAELEALSNQRDLPSFTATITEDDLNRLAQIHRSRVAEKTWQARASDLRQFKIWCQAHQVNPNIPTSADLCLWLSHMATDNSLNRLRYDVSTGESTLYRGNALAVRSIRRRHSSIKWFFDQQTTGKNPATDALVHGQLAGISRLLPSKPKRAAAIRTEWLAPIVADIETDGFVGLRDQLIVTLGFAGAMRVSDLAALQIEHVRLFPNGAILGFEQRKRRNEYSQIHIVAGQNPNSCPILLLQRYLSVIGRQHGALLVRANRNGAPAKLALHPSSIARIIKKRSNVVAPPFAHISGHSLRRGFIDSALAKGAPISEVMKVSGHKDPKTLMLYLDDCGMFANHAGSGLY</sequence>
<dbReference type="PROSITE" id="PS51898">
    <property type="entry name" value="TYR_RECOMBINASE"/>
    <property type="match status" value="1"/>
</dbReference>
<dbReference type="SUPFAM" id="SSF56349">
    <property type="entry name" value="DNA breaking-rejoining enzymes"/>
    <property type="match status" value="1"/>
</dbReference>
<evidence type="ECO:0000256" key="3">
    <source>
        <dbReference type="ARBA" id="ARBA00023172"/>
    </source>
</evidence>
<dbReference type="InterPro" id="IPR010998">
    <property type="entry name" value="Integrase_recombinase_N"/>
</dbReference>
<keyword evidence="8" id="KW-1185">Reference proteome</keyword>
<accession>A0A6H1UBW1</accession>
<dbReference type="Gene3D" id="1.10.150.130">
    <property type="match status" value="1"/>
</dbReference>
<keyword evidence="1" id="KW-0229">DNA integration</keyword>
<dbReference type="EMBL" id="CP051180">
    <property type="protein sequence ID" value="QIZ76577.1"/>
    <property type="molecule type" value="Genomic_DNA"/>
</dbReference>
<dbReference type="Proteomes" id="UP000501602">
    <property type="component" value="Chromosome"/>
</dbReference>
<protein>
    <submittedName>
        <fullName evidence="7">Tyrosine-type recombinase/integrase</fullName>
    </submittedName>
</protein>
<proteinExistence type="predicted"/>
<dbReference type="GO" id="GO:0015074">
    <property type="term" value="P:DNA integration"/>
    <property type="evidence" value="ECO:0007669"/>
    <property type="project" value="UniProtKB-KW"/>
</dbReference>
<dbReference type="PROSITE" id="PS51900">
    <property type="entry name" value="CB"/>
    <property type="match status" value="1"/>
</dbReference>
<feature type="domain" description="Core-binding (CB)" evidence="6">
    <location>
        <begin position="17"/>
        <end position="125"/>
    </location>
</feature>